<reference evidence="2 3" key="1">
    <citation type="submission" date="2020-02" db="EMBL/GenBank/DDBJ databases">
        <authorList>
            <person name="Li X.-J."/>
            <person name="Feng X.-M."/>
        </authorList>
    </citation>
    <scope>NUCLEOTIDE SEQUENCE [LARGE SCALE GENOMIC DNA]</scope>
    <source>
        <strain evidence="2 3">CGMCC 4.7225</strain>
    </source>
</reference>
<keyword evidence="1" id="KW-1133">Transmembrane helix</keyword>
<dbReference type="InterPro" id="IPR013901">
    <property type="entry name" value="Anthrone_oxy"/>
</dbReference>
<feature type="transmembrane region" description="Helical" evidence="1">
    <location>
        <begin position="57"/>
        <end position="79"/>
    </location>
</feature>
<dbReference type="Proteomes" id="UP000469185">
    <property type="component" value="Unassembled WGS sequence"/>
</dbReference>
<keyword evidence="1" id="KW-0472">Membrane</keyword>
<comment type="caution">
    <text evidence="2">The sequence shown here is derived from an EMBL/GenBank/DDBJ whole genome shotgun (WGS) entry which is preliminary data.</text>
</comment>
<sequence>MMDGFVYALTLVTAVLSGLMAGSYFVFSVMVMPALARLPSASAVAAMQAINAAAVRPWFMTAFFLPTVLSLVLIVVSVANWGEDAAALVLAGSVVFLAGNFALTAGFHVPRNNALADVDPKAPEAQERWAGYLSSWTTGNHLRAAACLAAAALLTVALAT</sequence>
<dbReference type="RefSeq" id="WP_163820534.1">
    <property type="nucleotide sequence ID" value="NZ_JAAGOB010000013.1"/>
</dbReference>
<dbReference type="EMBL" id="JAAGOB010000013">
    <property type="protein sequence ID" value="NED97762.1"/>
    <property type="molecule type" value="Genomic_DNA"/>
</dbReference>
<proteinExistence type="predicted"/>
<gene>
    <name evidence="2" type="ORF">G1H11_20905</name>
</gene>
<dbReference type="AlphaFoldDB" id="A0A6N9YS03"/>
<organism evidence="2 3">
    <name type="scientific">Phytoactinopolyspora alkaliphila</name>
    <dbReference type="NCBI Taxonomy" id="1783498"/>
    <lineage>
        <taxon>Bacteria</taxon>
        <taxon>Bacillati</taxon>
        <taxon>Actinomycetota</taxon>
        <taxon>Actinomycetes</taxon>
        <taxon>Jiangellales</taxon>
        <taxon>Jiangellaceae</taxon>
        <taxon>Phytoactinopolyspora</taxon>
    </lineage>
</organism>
<dbReference type="Pfam" id="PF08592">
    <property type="entry name" value="Anthrone_oxy"/>
    <property type="match status" value="1"/>
</dbReference>
<keyword evidence="3" id="KW-1185">Reference proteome</keyword>
<protein>
    <submittedName>
        <fullName evidence="2">DUF1772 domain-containing protein</fullName>
    </submittedName>
</protein>
<keyword evidence="1" id="KW-0812">Transmembrane</keyword>
<name>A0A6N9YS03_9ACTN</name>
<feature type="transmembrane region" description="Helical" evidence="1">
    <location>
        <begin position="6"/>
        <end position="36"/>
    </location>
</feature>
<evidence type="ECO:0000313" key="3">
    <source>
        <dbReference type="Proteomes" id="UP000469185"/>
    </source>
</evidence>
<accession>A0A6N9YS03</accession>
<feature type="transmembrane region" description="Helical" evidence="1">
    <location>
        <begin position="85"/>
        <end position="103"/>
    </location>
</feature>
<evidence type="ECO:0000256" key="1">
    <source>
        <dbReference type="SAM" id="Phobius"/>
    </source>
</evidence>
<evidence type="ECO:0000313" key="2">
    <source>
        <dbReference type="EMBL" id="NED97762.1"/>
    </source>
</evidence>